<reference evidence="6 7" key="1">
    <citation type="submission" date="2021-01" db="EMBL/GenBank/DDBJ databases">
        <title>Genomic Encyclopedia of Type Strains, Phase IV (KMG-IV): sequencing the most valuable type-strain genomes for metagenomic binning, comparative biology and taxonomic classification.</title>
        <authorList>
            <person name="Goeker M."/>
        </authorList>
    </citation>
    <scope>NUCLEOTIDE SEQUENCE [LARGE SCALE GENOMIC DNA]</scope>
    <source>
        <strain evidence="6 7">DSM 103394</strain>
    </source>
</reference>
<dbReference type="RefSeq" id="WP_211086314.1">
    <property type="nucleotide sequence ID" value="NZ_JAFDST010000007.1"/>
</dbReference>
<proteinExistence type="inferred from homology"/>
<keyword evidence="7" id="KW-1185">Reference proteome</keyword>
<dbReference type="InterPro" id="IPR051768">
    <property type="entry name" value="Bact_secretion_toxin"/>
</dbReference>
<evidence type="ECO:0000256" key="4">
    <source>
        <dbReference type="SAM" id="Coils"/>
    </source>
</evidence>
<evidence type="ECO:0000256" key="2">
    <source>
        <dbReference type="ARBA" id="ARBA00022525"/>
    </source>
</evidence>
<dbReference type="PANTHER" id="PTHR34976:SF2">
    <property type="entry name" value="TYPE VII SECRETION SYSTEM PROTEIN ESSD"/>
    <property type="match status" value="1"/>
</dbReference>
<dbReference type="PROSITE" id="PS51756">
    <property type="entry name" value="LXG"/>
    <property type="match status" value="1"/>
</dbReference>
<evidence type="ECO:0000256" key="1">
    <source>
        <dbReference type="ARBA" id="ARBA00004613"/>
    </source>
</evidence>
<comment type="caution">
    <text evidence="6">The sequence shown here is derived from an EMBL/GenBank/DDBJ whole genome shotgun (WGS) entry which is preliminary data.</text>
</comment>
<dbReference type="Pfam" id="PF04740">
    <property type="entry name" value="LXG"/>
    <property type="match status" value="1"/>
</dbReference>
<evidence type="ECO:0000313" key="7">
    <source>
        <dbReference type="Proteomes" id="UP000674416"/>
    </source>
</evidence>
<dbReference type="Pfam" id="PF14449">
    <property type="entry name" value="PT-TG"/>
    <property type="match status" value="1"/>
</dbReference>
<organism evidence="6 7">
    <name type="scientific">Bacillus capparidis</name>
    <dbReference type="NCBI Taxonomy" id="1840411"/>
    <lineage>
        <taxon>Bacteria</taxon>
        <taxon>Bacillati</taxon>
        <taxon>Bacillota</taxon>
        <taxon>Bacilli</taxon>
        <taxon>Bacillales</taxon>
        <taxon>Bacillaceae</taxon>
        <taxon>Bacillus</taxon>
    </lineage>
</organism>
<protein>
    <submittedName>
        <fullName evidence="6">Ribonuclease toxin of YeeF-YezG toxin-antitoxin module</fullName>
    </submittedName>
</protein>
<gene>
    <name evidence="6" type="ORF">JOC74_004402</name>
</gene>
<dbReference type="EMBL" id="JAFDST010000007">
    <property type="protein sequence ID" value="MBP1083855.1"/>
    <property type="molecule type" value="Genomic_DNA"/>
</dbReference>
<dbReference type="InterPro" id="IPR027797">
    <property type="entry name" value="PT-TG_dom"/>
</dbReference>
<name>A0ABS4D2M9_9BACI</name>
<keyword evidence="2" id="KW-0964">Secreted</keyword>
<accession>A0ABS4D2M9</accession>
<evidence type="ECO:0000259" key="5">
    <source>
        <dbReference type="PROSITE" id="PS51756"/>
    </source>
</evidence>
<keyword evidence="4" id="KW-0175">Coiled coil</keyword>
<evidence type="ECO:0000256" key="3">
    <source>
        <dbReference type="ARBA" id="ARBA00034117"/>
    </source>
</evidence>
<dbReference type="Proteomes" id="UP000674416">
    <property type="component" value="Unassembled WGS sequence"/>
</dbReference>
<feature type="domain" description="LXG" evidence="5">
    <location>
        <begin position="2"/>
        <end position="236"/>
    </location>
</feature>
<comment type="subcellular location">
    <subcellularLocation>
        <location evidence="1">Secreted</location>
    </subcellularLocation>
</comment>
<sequence length="660" mass="73539">MANKVYEAKTLVSAAKTRADEYQELKRQMNHVKRSMQSLINLDGFHGKGAEAIKSFYQAQIDVVNEWVHLIDKNIAFLKGIPGTEEDFDLAGNTEVHVPFVEEDVSNGLTRAKEMVSEQHRELKGTFRQIDDLISLTPFSKESFHSQIEDAEKKRSETVKELNEMDRALKEEYEMLESDEAIVTTLYQQLLASTGSGGNVTPIHFDAKAYHNSEIYKIREENAARHEEYIEFKQEQIEQRRLAKEQEELENRSWQEKTWDATCTFTGEISGYYDFKRATEGIDPVTCEKLTTAERVAAGAMAAAGFIPVVGWAGRAIKGGSAIYKTAKGLNAANHALDAYKSTKGMDILHKSEMGIYGLVAANGFGEAATGRDMFGNKLSDEKRTQSLTNALGITAVGGLARYVDHVQTRNKLPYSEISQEFSMKNGNVTSDVTKESSGSSKGEFGFDVTSEMKGFRHQIDNELKKHGITPGEFNDLKLKSVSELTDAEVKIMKDFRDAVLPIKENTLLQKTIPSSDIENYLSGKYTEIGGYIAKAEDVGHINNYGDVVESFRLDYSFPDGTRPFPADGDSYGMIRFKTKEIDEIEIPYGERFSGTNTDGPPCTQNGFTGSRNGEIVPEWKFTSGQRFSPEDGAELYKVSAGEEKLLGVFDATLGKFIKP</sequence>
<evidence type="ECO:0000313" key="6">
    <source>
        <dbReference type="EMBL" id="MBP1083855.1"/>
    </source>
</evidence>
<dbReference type="InterPro" id="IPR006829">
    <property type="entry name" value="LXG_dom"/>
</dbReference>
<comment type="similarity">
    <text evidence="3">In the N-terminal section; belongs to the LXG family.</text>
</comment>
<feature type="coiled-coil region" evidence="4">
    <location>
        <begin position="148"/>
        <end position="179"/>
    </location>
</feature>
<dbReference type="PANTHER" id="PTHR34976">
    <property type="entry name" value="RIBONUCLEASE YQCG-RELATED"/>
    <property type="match status" value="1"/>
</dbReference>